<keyword evidence="6" id="KW-1185">Reference proteome</keyword>
<dbReference type="InterPro" id="IPR050093">
    <property type="entry name" value="ABC_SmlMolc_Importer"/>
</dbReference>
<proteinExistence type="predicted"/>
<keyword evidence="3 5" id="KW-0067">ATP-binding</keyword>
<sequence>MPEENGALCFENVVITRGGKPLIALDARIEPGDVLTVMGPSGSGKSTLLNFAAGFLPPAFSAKGRVTIGGEEITRLPAHERHLGLLFQDPLLFPHISVEGNLLFAVPQHVRGRKARRERVAAALAEVELDGFGPRDPATLSGGQKARVALMRVLLAEPRALLLDEPFSRLDPDLRAQVRRLVFGKARERGLPTLLVTHDAADAESAGGVLVKIGDPA</sequence>
<dbReference type="AlphaFoldDB" id="A0A7X3LWK9"/>
<reference evidence="5 6" key="1">
    <citation type="submission" date="2019-12" db="EMBL/GenBank/DDBJ databases">
        <authorList>
            <person name="Li M."/>
        </authorList>
    </citation>
    <scope>NUCLEOTIDE SEQUENCE [LARGE SCALE GENOMIC DNA]</scope>
    <source>
        <strain evidence="5 6">GBMRC 2046</strain>
    </source>
</reference>
<dbReference type="Gene3D" id="3.40.50.300">
    <property type="entry name" value="P-loop containing nucleotide triphosphate hydrolases"/>
    <property type="match status" value="1"/>
</dbReference>
<organism evidence="5 6">
    <name type="scientific">Stappia sediminis</name>
    <dbReference type="NCBI Taxonomy" id="2692190"/>
    <lineage>
        <taxon>Bacteria</taxon>
        <taxon>Pseudomonadati</taxon>
        <taxon>Pseudomonadota</taxon>
        <taxon>Alphaproteobacteria</taxon>
        <taxon>Hyphomicrobiales</taxon>
        <taxon>Stappiaceae</taxon>
        <taxon>Stappia</taxon>
    </lineage>
</organism>
<dbReference type="PANTHER" id="PTHR42781">
    <property type="entry name" value="SPERMIDINE/PUTRESCINE IMPORT ATP-BINDING PROTEIN POTA"/>
    <property type="match status" value="1"/>
</dbReference>
<dbReference type="InterPro" id="IPR003593">
    <property type="entry name" value="AAA+_ATPase"/>
</dbReference>
<dbReference type="GO" id="GO:0005524">
    <property type="term" value="F:ATP binding"/>
    <property type="evidence" value="ECO:0007669"/>
    <property type="project" value="UniProtKB-KW"/>
</dbReference>
<evidence type="ECO:0000313" key="6">
    <source>
        <dbReference type="Proteomes" id="UP000433101"/>
    </source>
</evidence>
<feature type="domain" description="ABC transporter" evidence="4">
    <location>
        <begin position="8"/>
        <end position="213"/>
    </location>
</feature>
<evidence type="ECO:0000256" key="1">
    <source>
        <dbReference type="ARBA" id="ARBA00022448"/>
    </source>
</evidence>
<dbReference type="SMART" id="SM00382">
    <property type="entry name" value="AAA"/>
    <property type="match status" value="1"/>
</dbReference>
<keyword evidence="2" id="KW-0547">Nucleotide-binding</keyword>
<accession>A0A7X3LWK9</accession>
<dbReference type="PANTHER" id="PTHR42781:SF4">
    <property type="entry name" value="SPERMIDINE_PUTRESCINE IMPORT ATP-BINDING PROTEIN POTA"/>
    <property type="match status" value="1"/>
</dbReference>
<dbReference type="InterPro" id="IPR003439">
    <property type="entry name" value="ABC_transporter-like_ATP-bd"/>
</dbReference>
<dbReference type="InterPro" id="IPR027417">
    <property type="entry name" value="P-loop_NTPase"/>
</dbReference>
<evidence type="ECO:0000256" key="2">
    <source>
        <dbReference type="ARBA" id="ARBA00022741"/>
    </source>
</evidence>
<dbReference type="Pfam" id="PF00005">
    <property type="entry name" value="ABC_tran"/>
    <property type="match status" value="1"/>
</dbReference>
<evidence type="ECO:0000256" key="3">
    <source>
        <dbReference type="ARBA" id="ARBA00022840"/>
    </source>
</evidence>
<dbReference type="PROSITE" id="PS50893">
    <property type="entry name" value="ABC_TRANSPORTER_2"/>
    <property type="match status" value="1"/>
</dbReference>
<dbReference type="SUPFAM" id="SSF52540">
    <property type="entry name" value="P-loop containing nucleoside triphosphate hydrolases"/>
    <property type="match status" value="1"/>
</dbReference>
<dbReference type="Proteomes" id="UP000433101">
    <property type="component" value="Unassembled WGS sequence"/>
</dbReference>
<keyword evidence="1" id="KW-0813">Transport</keyword>
<name>A0A7X3LWK9_9HYPH</name>
<dbReference type="GO" id="GO:0016887">
    <property type="term" value="F:ATP hydrolysis activity"/>
    <property type="evidence" value="ECO:0007669"/>
    <property type="project" value="InterPro"/>
</dbReference>
<comment type="caution">
    <text evidence="5">The sequence shown here is derived from an EMBL/GenBank/DDBJ whole genome shotgun (WGS) entry which is preliminary data.</text>
</comment>
<gene>
    <name evidence="5" type="ORF">GR183_16205</name>
</gene>
<protein>
    <submittedName>
        <fullName evidence="5">ATP-binding cassette domain-containing protein</fullName>
    </submittedName>
</protein>
<dbReference type="EMBL" id="WUMV01000007">
    <property type="protein sequence ID" value="MXN66459.1"/>
    <property type="molecule type" value="Genomic_DNA"/>
</dbReference>
<evidence type="ECO:0000313" key="5">
    <source>
        <dbReference type="EMBL" id="MXN66459.1"/>
    </source>
</evidence>
<evidence type="ECO:0000259" key="4">
    <source>
        <dbReference type="PROSITE" id="PS50893"/>
    </source>
</evidence>